<organism evidence="2 3">
    <name type="scientific">Shimia isoporae</name>
    <dbReference type="NCBI Taxonomy" id="647720"/>
    <lineage>
        <taxon>Bacteria</taxon>
        <taxon>Pseudomonadati</taxon>
        <taxon>Pseudomonadota</taxon>
        <taxon>Alphaproteobacteria</taxon>
        <taxon>Rhodobacterales</taxon>
        <taxon>Roseobacteraceae</taxon>
    </lineage>
</organism>
<proteinExistence type="predicted"/>
<gene>
    <name evidence="2" type="ORF">BXY66_1332</name>
</gene>
<evidence type="ECO:0000313" key="2">
    <source>
        <dbReference type="EMBL" id="TCL09287.1"/>
    </source>
</evidence>
<dbReference type="RefSeq" id="WP_132859335.1">
    <property type="nucleotide sequence ID" value="NZ_SMGR01000001.1"/>
</dbReference>
<evidence type="ECO:0000256" key="1">
    <source>
        <dbReference type="SAM" id="SignalP"/>
    </source>
</evidence>
<accession>A0A4R1NLN6</accession>
<reference evidence="2 3" key="1">
    <citation type="submission" date="2019-03" db="EMBL/GenBank/DDBJ databases">
        <title>Genomic Encyclopedia of Archaeal and Bacterial Type Strains, Phase II (KMG-II): from individual species to whole genera.</title>
        <authorList>
            <person name="Goeker M."/>
        </authorList>
    </citation>
    <scope>NUCLEOTIDE SEQUENCE [LARGE SCALE GENOMIC DNA]</scope>
    <source>
        <strain evidence="2 3">DSM 26433</strain>
    </source>
</reference>
<sequence length="214" mass="23259">MSLARLIALIVTLVVASRFVAFGADDGFDRDQGTPIWVFDHGYHAGLVIARSSLSKFEGARSQVWLAQFPEADWFEFGWGDTGFYFEVPAYENVTLAIGAKALLWPSDSVMHISTGSGTPFAVFSHSDGVEIPVTDDALVQMLAFIESGAATDVPLGPGLYGVSRFYQGRGAYHLFQTCNSWVSQALRAGDVRSAPGPSVLSAGLLWDLKRRYN</sequence>
<keyword evidence="3" id="KW-1185">Reference proteome</keyword>
<name>A0A4R1NLN6_9RHOB</name>
<comment type="caution">
    <text evidence="2">The sequence shown here is derived from an EMBL/GenBank/DDBJ whole genome shotgun (WGS) entry which is preliminary data.</text>
</comment>
<evidence type="ECO:0000313" key="3">
    <source>
        <dbReference type="Proteomes" id="UP000295673"/>
    </source>
</evidence>
<feature type="chain" id="PRO_5020277812" evidence="1">
    <location>
        <begin position="24"/>
        <end position="214"/>
    </location>
</feature>
<feature type="signal peptide" evidence="1">
    <location>
        <begin position="1"/>
        <end position="23"/>
    </location>
</feature>
<dbReference type="InterPro" id="IPR011727">
    <property type="entry name" value="CHP02117"/>
</dbReference>
<dbReference type="EMBL" id="SMGR01000001">
    <property type="protein sequence ID" value="TCL09287.1"/>
    <property type="molecule type" value="Genomic_DNA"/>
</dbReference>
<dbReference type="OrthoDB" id="211174at2"/>
<dbReference type="AlphaFoldDB" id="A0A4R1NLN6"/>
<keyword evidence="1" id="KW-0732">Signal</keyword>
<dbReference type="Proteomes" id="UP000295673">
    <property type="component" value="Unassembled WGS sequence"/>
</dbReference>
<protein>
    <submittedName>
        <fullName evidence="2">Uncharacterized protein (TIGR02117 family)</fullName>
    </submittedName>
</protein>
<dbReference type="Pfam" id="PF09601">
    <property type="entry name" value="DUF2459"/>
    <property type="match status" value="1"/>
</dbReference>